<protein>
    <recommendedName>
        <fullName evidence="2">Cytokinin riboside 5'-monophosphate phosphoribohydrolase</fullName>
    </recommendedName>
</protein>
<dbReference type="InterPro" id="IPR031100">
    <property type="entry name" value="LOG_fam"/>
</dbReference>
<dbReference type="SUPFAM" id="SSF102405">
    <property type="entry name" value="MCP/YpsA-like"/>
    <property type="match status" value="1"/>
</dbReference>
<dbReference type="AlphaFoldDB" id="A0A382SIK8"/>
<evidence type="ECO:0008006" key="2">
    <source>
        <dbReference type="Google" id="ProtNLM"/>
    </source>
</evidence>
<dbReference type="Gene3D" id="3.40.50.450">
    <property type="match status" value="1"/>
</dbReference>
<evidence type="ECO:0000313" key="1">
    <source>
        <dbReference type="EMBL" id="SVD09699.1"/>
    </source>
</evidence>
<name>A0A382SIK8_9ZZZZ</name>
<proteinExistence type="predicted"/>
<dbReference type="NCBIfam" id="TIGR00730">
    <property type="entry name" value="Rossman fold protein, TIGR00730 family"/>
    <property type="match status" value="1"/>
</dbReference>
<dbReference type="Pfam" id="PF03641">
    <property type="entry name" value="Lysine_decarbox"/>
    <property type="match status" value="1"/>
</dbReference>
<dbReference type="GO" id="GO:0016799">
    <property type="term" value="F:hydrolase activity, hydrolyzing N-glycosyl compounds"/>
    <property type="evidence" value="ECO:0007669"/>
    <property type="project" value="TreeGrafter"/>
</dbReference>
<dbReference type="GO" id="GO:0005829">
    <property type="term" value="C:cytosol"/>
    <property type="evidence" value="ECO:0007669"/>
    <property type="project" value="TreeGrafter"/>
</dbReference>
<dbReference type="InterPro" id="IPR005269">
    <property type="entry name" value="LOG"/>
</dbReference>
<dbReference type="PANTHER" id="PTHR31223:SF70">
    <property type="entry name" value="LOG FAMILY PROTEIN YJL055W"/>
    <property type="match status" value="1"/>
</dbReference>
<gene>
    <name evidence="1" type="ORF">METZ01_LOCUS362553</name>
</gene>
<dbReference type="PANTHER" id="PTHR31223">
    <property type="entry name" value="LOG FAMILY PROTEIN YJL055W"/>
    <property type="match status" value="1"/>
</dbReference>
<dbReference type="EMBL" id="UINC01129364">
    <property type="protein sequence ID" value="SVD09699.1"/>
    <property type="molecule type" value="Genomic_DNA"/>
</dbReference>
<reference evidence="1" key="1">
    <citation type="submission" date="2018-05" db="EMBL/GenBank/DDBJ databases">
        <authorList>
            <person name="Lanie J.A."/>
            <person name="Ng W.-L."/>
            <person name="Kazmierczak K.M."/>
            <person name="Andrzejewski T.M."/>
            <person name="Davidsen T.M."/>
            <person name="Wayne K.J."/>
            <person name="Tettelin H."/>
            <person name="Glass J.I."/>
            <person name="Rusch D."/>
            <person name="Podicherti R."/>
            <person name="Tsui H.-C.T."/>
            <person name="Winkler M.E."/>
        </authorList>
    </citation>
    <scope>NUCLEOTIDE SEQUENCE</scope>
</reference>
<sequence>MNPPASYSNKRQLKRICVYCASSTQADPEYRDAARETGRLLAREGCEIIYGGGGLGSMGALADGALEEGGRVIGVLPEFMQELEWGHSKVSELKIVASLHERKLEMIEKADGIIALPGGSGTFEELLEALTWKRLALYTNPIALLNTRSYYDAFQRMMEQAADERFMNQQHLQMWTLVDRPQELIPALRDAPEWDPEKAGLVVQ</sequence>
<accession>A0A382SIK8</accession>
<dbReference type="GO" id="GO:0009691">
    <property type="term" value="P:cytokinin biosynthetic process"/>
    <property type="evidence" value="ECO:0007669"/>
    <property type="project" value="InterPro"/>
</dbReference>
<organism evidence="1">
    <name type="scientific">marine metagenome</name>
    <dbReference type="NCBI Taxonomy" id="408172"/>
    <lineage>
        <taxon>unclassified sequences</taxon>
        <taxon>metagenomes</taxon>
        <taxon>ecological metagenomes</taxon>
    </lineage>
</organism>